<evidence type="ECO:0000313" key="2">
    <source>
        <dbReference type="Proteomes" id="UP001628091"/>
    </source>
</evidence>
<dbReference type="InterPro" id="IPR010846">
    <property type="entry name" value="AmiA-like"/>
</dbReference>
<evidence type="ECO:0000313" key="1">
    <source>
        <dbReference type="EMBL" id="GAB1580960.1"/>
    </source>
</evidence>
<reference evidence="1 2" key="1">
    <citation type="submission" date="2024-10" db="EMBL/GenBank/DDBJ databases">
        <title>Isolation, draft genome sequencing and identification of Phyllobacterium sp. NSA23, isolated from leaf soil.</title>
        <authorList>
            <person name="Akita H."/>
        </authorList>
    </citation>
    <scope>NUCLEOTIDE SEQUENCE [LARGE SCALE GENOMIC DNA]</scope>
    <source>
        <strain evidence="1 2">NSA23</strain>
    </source>
</reference>
<dbReference type="Proteomes" id="UP001628091">
    <property type="component" value="Unassembled WGS sequence"/>
</dbReference>
<protein>
    <submittedName>
        <fullName evidence="1">DUF1460 domain-containing protein</fullName>
    </submittedName>
</protein>
<dbReference type="RefSeq" id="WP_407863871.1">
    <property type="nucleotide sequence ID" value="NZ_BAAFZP010000001.1"/>
</dbReference>
<dbReference type="EMBL" id="BAAFZP010000001">
    <property type="protein sequence ID" value="GAB1580960.1"/>
    <property type="molecule type" value="Genomic_DNA"/>
</dbReference>
<dbReference type="Gene3D" id="2.30.260.10">
    <property type="entry name" value="putative xylanase like domain"/>
    <property type="match status" value="1"/>
</dbReference>
<dbReference type="InterPro" id="IPR038765">
    <property type="entry name" value="Papain-like_cys_pep_sf"/>
</dbReference>
<comment type="caution">
    <text evidence="1">The sequence shown here is derived from an EMBL/GenBank/DDBJ whole genome shotgun (WGS) entry which is preliminary data.</text>
</comment>
<name>A0ABQ0GWA9_9HYPH</name>
<dbReference type="Pfam" id="PF07313">
    <property type="entry name" value="AmiA-like"/>
    <property type="match status" value="1"/>
</dbReference>
<accession>A0ABQ0GWA9</accession>
<dbReference type="Gene3D" id="1.10.3670.10">
    <property type="entry name" value="Putative xylanase like domain"/>
    <property type="match status" value="1"/>
</dbReference>
<keyword evidence="2" id="KW-1185">Reference proteome</keyword>
<sequence length="263" mass="29618">MGCVEHRDGQTISYISPGWPSVRKTVDLDSYTIDKIESILALKKANPGLSKGEEIELISRQFLGVPYVANRLIGSATISEQLVIDFAALDCFTYLDYVEALRRARTPNGFIRNLIRTRYAGGHVAFLKRKHFFSDWAYDRPALARDITARISPHAVSVSKVLNRKSFFGTYIAGLPDVKRTITYIPGRYVDRALLSRLRAGDYIGIYADEPGMDVTHVGIYVVTKDGPQLRNASSLKMNRKVVDSPFLDYVRNKPGIVVYRPR</sequence>
<proteinExistence type="predicted"/>
<dbReference type="SUPFAM" id="SSF54001">
    <property type="entry name" value="Cysteine proteinases"/>
    <property type="match status" value="1"/>
</dbReference>
<organism evidence="1 2">
    <name type="scientific">Phyllobacterium phragmitis</name>
    <dbReference type="NCBI Taxonomy" id="2670329"/>
    <lineage>
        <taxon>Bacteria</taxon>
        <taxon>Pseudomonadati</taxon>
        <taxon>Pseudomonadota</taxon>
        <taxon>Alphaproteobacteria</taxon>
        <taxon>Hyphomicrobiales</taxon>
        <taxon>Phyllobacteriaceae</taxon>
        <taxon>Phyllobacterium</taxon>
    </lineage>
</organism>
<gene>
    <name evidence="1" type="ORF">PPNSA23_09030</name>
</gene>